<evidence type="ECO:0000313" key="2">
    <source>
        <dbReference type="Proteomes" id="UP001574673"/>
    </source>
</evidence>
<dbReference type="Pfam" id="PF11756">
    <property type="entry name" value="YgbA_NO"/>
    <property type="match status" value="1"/>
</dbReference>
<dbReference type="RefSeq" id="WP_418891730.1">
    <property type="nucleotide sequence ID" value="NZ_JBEUWX010000002.1"/>
</dbReference>
<sequence>MKSVEFRTDKRFIRRARELKTVGAMVRLYCRAHHHTLQGLCGECSTLLDYARRRLEACPFGDAKPACNKCLAHCYSAHHREQIRIIMRWAGPRMLRYHPLMAIRHLLAARRPPPRLPEKKARVRKMAN</sequence>
<name>A0ABV4UHH8_9RHOO</name>
<evidence type="ECO:0000313" key="1">
    <source>
        <dbReference type="EMBL" id="MFA9950690.1"/>
    </source>
</evidence>
<dbReference type="InterPro" id="IPR020483">
    <property type="entry name" value="Uncharacterised_YgbA"/>
</dbReference>
<dbReference type="EMBL" id="JBEUWX010000002">
    <property type="protein sequence ID" value="MFA9950690.1"/>
    <property type="molecule type" value="Genomic_DNA"/>
</dbReference>
<proteinExistence type="predicted"/>
<protein>
    <submittedName>
        <fullName evidence="1">Nitrous oxide-stimulated promoter family protein</fullName>
    </submittedName>
</protein>
<accession>A0ABV4UHH8</accession>
<gene>
    <name evidence="1" type="ORF">ABCS64_10240</name>
</gene>
<reference evidence="2" key="1">
    <citation type="submission" date="2024-06" db="EMBL/GenBank/DDBJ databases">
        <title>Radixoralia hellwigii gen. nov., sp nov., isolated from a root canal in the human oral cavity.</title>
        <authorList>
            <person name="Bartsch S."/>
            <person name="Wittmer A."/>
            <person name="Schulz A.-K."/>
            <person name="Neumann-Schaal M."/>
            <person name="Wolf J."/>
            <person name="Gronow S."/>
            <person name="Tennert C."/>
            <person name="Haecker G."/>
            <person name="Cieplik F."/>
            <person name="Al-Ahmad A."/>
        </authorList>
    </citation>
    <scope>NUCLEOTIDE SEQUENCE [LARGE SCALE GENOMIC DNA]</scope>
    <source>
        <strain evidence="2">Wk13</strain>
    </source>
</reference>
<dbReference type="NCBIfam" id="NF007714">
    <property type="entry name" value="PRK10410.1-2"/>
    <property type="match status" value="1"/>
</dbReference>
<organism evidence="1 2">
    <name type="scientific">Dentiradicibacter hellwigii</name>
    <dbReference type="NCBI Taxonomy" id="3149053"/>
    <lineage>
        <taxon>Bacteria</taxon>
        <taxon>Pseudomonadati</taxon>
        <taxon>Pseudomonadota</taxon>
        <taxon>Betaproteobacteria</taxon>
        <taxon>Rhodocyclales</taxon>
        <taxon>Rhodocyclaceae</taxon>
        <taxon>Dentiradicibacter</taxon>
    </lineage>
</organism>
<keyword evidence="2" id="KW-1185">Reference proteome</keyword>
<comment type="caution">
    <text evidence="1">The sequence shown here is derived from an EMBL/GenBank/DDBJ whole genome shotgun (WGS) entry which is preliminary data.</text>
</comment>
<dbReference type="Proteomes" id="UP001574673">
    <property type="component" value="Unassembled WGS sequence"/>
</dbReference>